<name>A0A9N9KAG2_9GLOM</name>
<dbReference type="PANTHER" id="PTHR11889">
    <property type="entry name" value="HEDGEHOG"/>
    <property type="match status" value="1"/>
</dbReference>
<protein>
    <submittedName>
        <fullName evidence="2">2931_t:CDS:1</fullName>
    </submittedName>
</protein>
<dbReference type="Gene3D" id="2.170.16.10">
    <property type="entry name" value="Hedgehog/Intein (Hint) domain"/>
    <property type="match status" value="1"/>
</dbReference>
<feature type="domain" description="Hedgehog protein Hint" evidence="1">
    <location>
        <begin position="1"/>
        <end position="167"/>
    </location>
</feature>
<dbReference type="InterPro" id="IPR036844">
    <property type="entry name" value="Hint_dom_sf"/>
</dbReference>
<dbReference type="InterPro" id="IPR001767">
    <property type="entry name" value="Hedgehog_Hint"/>
</dbReference>
<comment type="caution">
    <text evidence="2">The sequence shown here is derived from an EMBL/GenBank/DDBJ whole genome shotgun (WGS) entry which is preliminary data.</text>
</comment>
<dbReference type="GO" id="GO:0016540">
    <property type="term" value="P:protein autoprocessing"/>
    <property type="evidence" value="ECO:0007669"/>
    <property type="project" value="InterPro"/>
</dbReference>
<dbReference type="SUPFAM" id="SSF51294">
    <property type="entry name" value="Hedgehog/intein (Hint) domain"/>
    <property type="match status" value="1"/>
</dbReference>
<feature type="non-terminal residue" evidence="2">
    <location>
        <position position="1"/>
    </location>
</feature>
<dbReference type="Pfam" id="PF01079">
    <property type="entry name" value="Hint"/>
    <property type="match status" value="1"/>
</dbReference>
<accession>A0A9N9KAG2</accession>
<evidence type="ECO:0000313" key="3">
    <source>
        <dbReference type="Proteomes" id="UP000789759"/>
    </source>
</evidence>
<dbReference type="PANTHER" id="PTHR11889:SF31">
    <property type="entry name" value="PROTEIN HEDGEHOG"/>
    <property type="match status" value="1"/>
</dbReference>
<dbReference type="InterPro" id="IPR050387">
    <property type="entry name" value="Hedgehog_Signaling"/>
</dbReference>
<reference evidence="2" key="1">
    <citation type="submission" date="2021-06" db="EMBL/GenBank/DDBJ databases">
        <authorList>
            <person name="Kallberg Y."/>
            <person name="Tangrot J."/>
            <person name="Rosling A."/>
        </authorList>
    </citation>
    <scope>NUCLEOTIDE SEQUENCE</scope>
    <source>
        <strain evidence="2">FL966</strain>
    </source>
</reference>
<evidence type="ECO:0000313" key="2">
    <source>
        <dbReference type="EMBL" id="CAG8818355.1"/>
    </source>
</evidence>
<dbReference type="Proteomes" id="UP000789759">
    <property type="component" value="Unassembled WGS sequence"/>
</dbReference>
<evidence type="ECO:0000259" key="1">
    <source>
        <dbReference type="Pfam" id="PF01079"/>
    </source>
</evidence>
<sequence length="188" mass="21534">MAELQIGDLVLSGIKNNQFDFSEIYLISHLGHFDNPFYMIKIKFTNPDGSQDYIRMTPTHCVFNNDLSLLYALDVVPGETKFLVLNKSNEIIPVIVDSLDIEKKTGNISFYTRSGTVIANNILCSCYDDCPKSQLLMDLVFAPIRLWTKVFPSKYRQKELHPYVQTLEIAYTILCRALKGIKMIRQKA</sequence>
<dbReference type="EMBL" id="CAJVQA010046611">
    <property type="protein sequence ID" value="CAG8818355.1"/>
    <property type="molecule type" value="Genomic_DNA"/>
</dbReference>
<keyword evidence="3" id="KW-1185">Reference proteome</keyword>
<organism evidence="2 3">
    <name type="scientific">Cetraspora pellucida</name>
    <dbReference type="NCBI Taxonomy" id="1433469"/>
    <lineage>
        <taxon>Eukaryota</taxon>
        <taxon>Fungi</taxon>
        <taxon>Fungi incertae sedis</taxon>
        <taxon>Mucoromycota</taxon>
        <taxon>Glomeromycotina</taxon>
        <taxon>Glomeromycetes</taxon>
        <taxon>Diversisporales</taxon>
        <taxon>Gigasporaceae</taxon>
        <taxon>Cetraspora</taxon>
    </lineage>
</organism>
<gene>
    <name evidence="2" type="ORF">CPELLU_LOCUS19431</name>
</gene>
<dbReference type="OrthoDB" id="8954335at2759"/>
<dbReference type="AlphaFoldDB" id="A0A9N9KAG2"/>
<proteinExistence type="predicted"/>